<protein>
    <recommendedName>
        <fullName evidence="5">FAD-binding PCMH-type domain-containing protein</fullName>
    </recommendedName>
</protein>
<gene>
    <name evidence="6" type="ORF">Daesc_000441</name>
</gene>
<evidence type="ECO:0000313" key="7">
    <source>
        <dbReference type="Proteomes" id="UP001369815"/>
    </source>
</evidence>
<dbReference type="PANTHER" id="PTHR42973">
    <property type="entry name" value="BINDING OXIDOREDUCTASE, PUTATIVE (AFU_ORTHOLOGUE AFUA_1G17690)-RELATED"/>
    <property type="match status" value="1"/>
</dbReference>
<keyword evidence="3" id="KW-0274">FAD</keyword>
<name>A0AAX6MYS4_9PEZI</name>
<dbReference type="InterPro" id="IPR016166">
    <property type="entry name" value="FAD-bd_PCMH"/>
</dbReference>
<evidence type="ECO:0000256" key="4">
    <source>
        <dbReference type="ARBA" id="ARBA00023002"/>
    </source>
</evidence>
<dbReference type="InterPro" id="IPR016169">
    <property type="entry name" value="FAD-bd_PCMH_sub2"/>
</dbReference>
<comment type="similarity">
    <text evidence="1">Belongs to the oxygen-dependent FAD-linked oxidoreductase family.</text>
</comment>
<keyword evidence="7" id="KW-1185">Reference proteome</keyword>
<dbReference type="GO" id="GO:0071949">
    <property type="term" value="F:FAD binding"/>
    <property type="evidence" value="ECO:0007669"/>
    <property type="project" value="InterPro"/>
</dbReference>
<evidence type="ECO:0000313" key="6">
    <source>
        <dbReference type="EMBL" id="KAK6957654.1"/>
    </source>
</evidence>
<keyword evidence="4" id="KW-0560">Oxidoreductase</keyword>
<evidence type="ECO:0000256" key="2">
    <source>
        <dbReference type="ARBA" id="ARBA00022630"/>
    </source>
</evidence>
<dbReference type="InterPro" id="IPR050416">
    <property type="entry name" value="FAD-linked_Oxidoreductase"/>
</dbReference>
<sequence length="482" mass="52818">MSGSQRSQILAALASVFGDSASQLGSAELENELKPAFVARPKKVEQVQSLVRALRPLVLSGDCKLAIRNSGNRGSYFPGSVSADVQEEVTIDTRRIKGIKLSDDRSTVKIGAGERWSSVYAKLQEYGLVVAGSPDGNAGVAGFLLSGGLSILSGETGFACDSVVEFQVVLASGEVVRANTEEHADLWRSLKGGLNNFGIVTSFKMKVFKSGPIWGGTAYYSPEAFMELLHWACVFAEDDSDEHANVSCCIDYRSGEKDAWCEMYHTQGKEYPPSLMPFMETQPQMEEDCTVHISTQLKLSKYWSSAIESACTNPRHLSASITIKGCMVSVLEDVYEEWEKTLEELKHIIGLSFTLGFIPLTKSMLKKSAEAGGNAMAIPPSDGPLFLAMVHTVWEGPTHDSRVFEEIENLMAVCRRLVGGKGHLHRFIYGSYAHHEDDVIAGYGRESVSRLRETSKKYDPEGVFQKGSPGGFKILYHYPVLP</sequence>
<dbReference type="InterPro" id="IPR006094">
    <property type="entry name" value="Oxid_FAD_bind_N"/>
</dbReference>
<dbReference type="EMBL" id="JBANMG010000001">
    <property type="protein sequence ID" value="KAK6957654.1"/>
    <property type="molecule type" value="Genomic_DNA"/>
</dbReference>
<accession>A0AAX6MYS4</accession>
<reference evidence="6 7" key="1">
    <citation type="journal article" date="2024" name="Front Chem Biol">
        <title>Unveiling the potential of Daldinia eschscholtzii MFLUCC 19-0629 through bioactivity and bioinformatics studies for enhanced sustainable agriculture production.</title>
        <authorList>
            <person name="Brooks S."/>
            <person name="Weaver J.A."/>
            <person name="Klomchit A."/>
            <person name="Alharthi S.A."/>
            <person name="Onlamun T."/>
            <person name="Nurani R."/>
            <person name="Vong T.K."/>
            <person name="Alberti F."/>
            <person name="Greco C."/>
        </authorList>
    </citation>
    <scope>NUCLEOTIDE SEQUENCE [LARGE SCALE GENOMIC DNA]</scope>
    <source>
        <strain evidence="6">MFLUCC 19-0629</strain>
    </source>
</reference>
<dbReference type="SUPFAM" id="SSF56176">
    <property type="entry name" value="FAD-binding/transporter-associated domain-like"/>
    <property type="match status" value="1"/>
</dbReference>
<dbReference type="PANTHER" id="PTHR42973:SF22">
    <property type="entry name" value="FAD-BINDING PCMH-TYPE DOMAIN-CONTAINING PROTEIN-RELATED"/>
    <property type="match status" value="1"/>
</dbReference>
<feature type="domain" description="FAD-binding PCMH-type" evidence="5">
    <location>
        <begin position="31"/>
        <end position="210"/>
    </location>
</feature>
<dbReference type="AlphaFoldDB" id="A0AAX6MYS4"/>
<keyword evidence="2" id="KW-0285">Flavoprotein</keyword>
<dbReference type="Proteomes" id="UP001369815">
    <property type="component" value="Unassembled WGS sequence"/>
</dbReference>
<dbReference type="InterPro" id="IPR036318">
    <property type="entry name" value="FAD-bd_PCMH-like_sf"/>
</dbReference>
<dbReference type="PROSITE" id="PS51387">
    <property type="entry name" value="FAD_PCMH"/>
    <property type="match status" value="1"/>
</dbReference>
<evidence type="ECO:0000259" key="5">
    <source>
        <dbReference type="PROSITE" id="PS51387"/>
    </source>
</evidence>
<organism evidence="6 7">
    <name type="scientific">Daldinia eschscholtzii</name>
    <dbReference type="NCBI Taxonomy" id="292717"/>
    <lineage>
        <taxon>Eukaryota</taxon>
        <taxon>Fungi</taxon>
        <taxon>Dikarya</taxon>
        <taxon>Ascomycota</taxon>
        <taxon>Pezizomycotina</taxon>
        <taxon>Sordariomycetes</taxon>
        <taxon>Xylariomycetidae</taxon>
        <taxon>Xylariales</taxon>
        <taxon>Hypoxylaceae</taxon>
        <taxon>Daldinia</taxon>
    </lineage>
</organism>
<dbReference type="Gene3D" id="3.30.465.10">
    <property type="match status" value="1"/>
</dbReference>
<comment type="caution">
    <text evidence="6">The sequence shown here is derived from an EMBL/GenBank/DDBJ whole genome shotgun (WGS) entry which is preliminary data.</text>
</comment>
<evidence type="ECO:0000256" key="1">
    <source>
        <dbReference type="ARBA" id="ARBA00005466"/>
    </source>
</evidence>
<dbReference type="GO" id="GO:0016491">
    <property type="term" value="F:oxidoreductase activity"/>
    <property type="evidence" value="ECO:0007669"/>
    <property type="project" value="UniProtKB-KW"/>
</dbReference>
<proteinExistence type="inferred from homology"/>
<evidence type="ECO:0000256" key="3">
    <source>
        <dbReference type="ARBA" id="ARBA00022827"/>
    </source>
</evidence>
<dbReference type="Pfam" id="PF01565">
    <property type="entry name" value="FAD_binding_4"/>
    <property type="match status" value="1"/>
</dbReference>